<feature type="compositionally biased region" description="Basic and acidic residues" evidence="1">
    <location>
        <begin position="42"/>
        <end position="52"/>
    </location>
</feature>
<feature type="region of interest" description="Disordered" evidence="1">
    <location>
        <begin position="1"/>
        <end position="69"/>
    </location>
</feature>
<feature type="compositionally biased region" description="Low complexity" evidence="1">
    <location>
        <begin position="26"/>
        <end position="37"/>
    </location>
</feature>
<proteinExistence type="predicted"/>
<dbReference type="EMBL" id="CADCWP010000353">
    <property type="protein sequence ID" value="CAA9587897.1"/>
    <property type="molecule type" value="Genomic_DNA"/>
</dbReference>
<feature type="compositionally biased region" description="Acidic residues" evidence="1">
    <location>
        <begin position="1"/>
        <end position="18"/>
    </location>
</feature>
<dbReference type="AlphaFoldDB" id="A0A6J4VSM7"/>
<reference evidence="2" key="1">
    <citation type="submission" date="2020-02" db="EMBL/GenBank/DDBJ databases">
        <authorList>
            <person name="Meier V. D."/>
        </authorList>
    </citation>
    <scope>NUCLEOTIDE SEQUENCE</scope>
    <source>
        <strain evidence="2">AVDCRST_MAG86</strain>
    </source>
</reference>
<evidence type="ECO:0000313" key="2">
    <source>
        <dbReference type="EMBL" id="CAA9587897.1"/>
    </source>
</evidence>
<gene>
    <name evidence="2" type="ORF">AVDCRST_MAG86-3942</name>
</gene>
<evidence type="ECO:0000256" key="1">
    <source>
        <dbReference type="SAM" id="MobiDB-lite"/>
    </source>
</evidence>
<protein>
    <submittedName>
        <fullName evidence="2">Uncharacterized protein</fullName>
    </submittedName>
</protein>
<feature type="compositionally biased region" description="Acidic residues" evidence="1">
    <location>
        <begin position="53"/>
        <end position="69"/>
    </location>
</feature>
<accession>A0A6J4VSM7</accession>
<organism evidence="2">
    <name type="scientific">uncultured Truepera sp</name>
    <dbReference type="NCBI Taxonomy" id="543023"/>
    <lineage>
        <taxon>Bacteria</taxon>
        <taxon>Thermotogati</taxon>
        <taxon>Deinococcota</taxon>
        <taxon>Deinococci</taxon>
        <taxon>Trueperales</taxon>
        <taxon>Trueperaceae</taxon>
        <taxon>Truepera</taxon>
        <taxon>environmental samples</taxon>
    </lineage>
</organism>
<sequence length="69" mass="7912">MNDTPEQPENEEDGQATDDFDRAQPELTEQNLLTELTGAYAKEPDPAQREHFEEELEDMTDEIQDANSE</sequence>
<name>A0A6J4VSM7_9DEIN</name>